<feature type="non-terminal residue" evidence="3">
    <location>
        <position position="90"/>
    </location>
</feature>
<evidence type="ECO:0000256" key="2">
    <source>
        <dbReference type="SAM" id="SignalP"/>
    </source>
</evidence>
<evidence type="ECO:0000313" key="3">
    <source>
        <dbReference type="EMBL" id="GMI53492.1"/>
    </source>
</evidence>
<name>A0ABQ6NCA0_9STRA</name>
<protein>
    <submittedName>
        <fullName evidence="3">Uncharacterized protein</fullName>
    </submittedName>
</protein>
<keyword evidence="4" id="KW-1185">Reference proteome</keyword>
<feature type="region of interest" description="Disordered" evidence="1">
    <location>
        <begin position="22"/>
        <end position="55"/>
    </location>
</feature>
<accession>A0ABQ6NCA0</accession>
<sequence>MRLLLPLLSALSLLLCPCASSPLRPSSSVLPPPPAAKPASALDVSRGGNDGGASQEAGASLLAMALAGSLATMIGDLSMHPIDCIKTLQQ</sequence>
<gene>
    <name evidence="3" type="ORF">TeGR_g13614</name>
</gene>
<organism evidence="3 4">
    <name type="scientific">Tetraparma gracilis</name>
    <dbReference type="NCBI Taxonomy" id="2962635"/>
    <lineage>
        <taxon>Eukaryota</taxon>
        <taxon>Sar</taxon>
        <taxon>Stramenopiles</taxon>
        <taxon>Ochrophyta</taxon>
        <taxon>Bolidophyceae</taxon>
        <taxon>Parmales</taxon>
        <taxon>Triparmaceae</taxon>
        <taxon>Tetraparma</taxon>
    </lineage>
</organism>
<feature type="signal peptide" evidence="2">
    <location>
        <begin position="1"/>
        <end position="20"/>
    </location>
</feature>
<proteinExistence type="predicted"/>
<feature type="chain" id="PRO_5045756302" evidence="2">
    <location>
        <begin position="21"/>
        <end position="90"/>
    </location>
</feature>
<dbReference type="Proteomes" id="UP001165060">
    <property type="component" value="Unassembled WGS sequence"/>
</dbReference>
<dbReference type="EMBL" id="BRYB01006256">
    <property type="protein sequence ID" value="GMI53492.1"/>
    <property type="molecule type" value="Genomic_DNA"/>
</dbReference>
<evidence type="ECO:0000313" key="4">
    <source>
        <dbReference type="Proteomes" id="UP001165060"/>
    </source>
</evidence>
<keyword evidence="2" id="KW-0732">Signal</keyword>
<comment type="caution">
    <text evidence="3">The sequence shown here is derived from an EMBL/GenBank/DDBJ whole genome shotgun (WGS) entry which is preliminary data.</text>
</comment>
<reference evidence="3 4" key="1">
    <citation type="journal article" date="2023" name="Commun. Biol.">
        <title>Genome analysis of Parmales, the sister group of diatoms, reveals the evolutionary specialization of diatoms from phago-mixotrophs to photoautotrophs.</title>
        <authorList>
            <person name="Ban H."/>
            <person name="Sato S."/>
            <person name="Yoshikawa S."/>
            <person name="Yamada K."/>
            <person name="Nakamura Y."/>
            <person name="Ichinomiya M."/>
            <person name="Sato N."/>
            <person name="Blanc-Mathieu R."/>
            <person name="Endo H."/>
            <person name="Kuwata A."/>
            <person name="Ogata H."/>
        </authorList>
    </citation>
    <scope>NUCLEOTIDE SEQUENCE [LARGE SCALE GENOMIC DNA]</scope>
</reference>
<evidence type="ECO:0000256" key="1">
    <source>
        <dbReference type="SAM" id="MobiDB-lite"/>
    </source>
</evidence>